<proteinExistence type="predicted"/>
<name>A0A7W5H8F7_9BACT</name>
<gene>
    <name evidence="1" type="ORF">FHS27_004856</name>
</gene>
<dbReference type="AlphaFoldDB" id="A0A7W5H8F7"/>
<organism evidence="1 2">
    <name type="scientific">Aporhodopirellula rubra</name>
    <dbReference type="NCBI Taxonomy" id="980271"/>
    <lineage>
        <taxon>Bacteria</taxon>
        <taxon>Pseudomonadati</taxon>
        <taxon>Planctomycetota</taxon>
        <taxon>Planctomycetia</taxon>
        <taxon>Pirellulales</taxon>
        <taxon>Pirellulaceae</taxon>
        <taxon>Aporhodopirellula</taxon>
    </lineage>
</organism>
<dbReference type="Proteomes" id="UP000536179">
    <property type="component" value="Unassembled WGS sequence"/>
</dbReference>
<sequence>MLQSLQELRFPPCTTICDAKKGLDAKRRAWFGGMLGVAVGKESDAILRRSFVFASTFSPFCRVVRRLAGHVYRGRIGFVGCRRHAERAIAGELLSLWCRQIGGMNLATGAIVLSGHDRRKPCPERVFRCYAGRPDYTRNVRLTHILRRSLSLSRLAFSTPSPFRAFREARVGMVKLFEGAFAT</sequence>
<comment type="caution">
    <text evidence="1">The sequence shown here is derived from an EMBL/GenBank/DDBJ whole genome shotgun (WGS) entry which is preliminary data.</text>
</comment>
<keyword evidence="2" id="KW-1185">Reference proteome</keyword>
<reference evidence="1 2" key="1">
    <citation type="submission" date="2020-08" db="EMBL/GenBank/DDBJ databases">
        <title>Genomic Encyclopedia of Type Strains, Phase III (KMG-III): the genomes of soil and plant-associated and newly described type strains.</title>
        <authorList>
            <person name="Whitman W."/>
        </authorList>
    </citation>
    <scope>NUCLEOTIDE SEQUENCE [LARGE SCALE GENOMIC DNA]</scope>
    <source>
        <strain evidence="1 2">CECT 8075</strain>
    </source>
</reference>
<evidence type="ECO:0000313" key="2">
    <source>
        <dbReference type="Proteomes" id="UP000536179"/>
    </source>
</evidence>
<accession>A0A7W5H8F7</accession>
<protein>
    <submittedName>
        <fullName evidence="1">Uncharacterized protein</fullName>
    </submittedName>
</protein>
<dbReference type="EMBL" id="JACHXU010000020">
    <property type="protein sequence ID" value="MBB3209020.1"/>
    <property type="molecule type" value="Genomic_DNA"/>
</dbReference>
<evidence type="ECO:0000313" key="1">
    <source>
        <dbReference type="EMBL" id="MBB3209020.1"/>
    </source>
</evidence>